<reference evidence="2" key="1">
    <citation type="submission" date="2021-03" db="EMBL/GenBank/DDBJ databases">
        <title>Draft genome sequence of rust myrtle Austropuccinia psidii MF-1, a brazilian biotype.</title>
        <authorList>
            <person name="Quecine M.C."/>
            <person name="Pachon D.M.R."/>
            <person name="Bonatelli M.L."/>
            <person name="Correr F.H."/>
            <person name="Franceschini L.M."/>
            <person name="Leite T.F."/>
            <person name="Margarido G.R.A."/>
            <person name="Almeida C.A."/>
            <person name="Ferrarezi J.A."/>
            <person name="Labate C.A."/>
        </authorList>
    </citation>
    <scope>NUCLEOTIDE SEQUENCE</scope>
    <source>
        <strain evidence="2">MF-1</strain>
    </source>
</reference>
<evidence type="ECO:0000259" key="1">
    <source>
        <dbReference type="Pfam" id="PF00078"/>
    </source>
</evidence>
<comment type="caution">
    <text evidence="2">The sequence shown here is derived from an EMBL/GenBank/DDBJ whole genome shotgun (WGS) entry which is preliminary data.</text>
</comment>
<dbReference type="CDD" id="cd01647">
    <property type="entry name" value="RT_LTR"/>
    <property type="match status" value="1"/>
</dbReference>
<organism evidence="2 3">
    <name type="scientific">Austropuccinia psidii MF-1</name>
    <dbReference type="NCBI Taxonomy" id="1389203"/>
    <lineage>
        <taxon>Eukaryota</taxon>
        <taxon>Fungi</taxon>
        <taxon>Dikarya</taxon>
        <taxon>Basidiomycota</taxon>
        <taxon>Pucciniomycotina</taxon>
        <taxon>Pucciniomycetes</taxon>
        <taxon>Pucciniales</taxon>
        <taxon>Sphaerophragmiaceae</taxon>
        <taxon>Austropuccinia</taxon>
    </lineage>
</organism>
<dbReference type="SUPFAM" id="SSF56672">
    <property type="entry name" value="DNA/RNA polymerases"/>
    <property type="match status" value="1"/>
</dbReference>
<dbReference type="Pfam" id="PF00078">
    <property type="entry name" value="RVT_1"/>
    <property type="match status" value="1"/>
</dbReference>
<dbReference type="Gene3D" id="3.10.10.10">
    <property type="entry name" value="HIV Type 1 Reverse Transcriptase, subunit A, domain 1"/>
    <property type="match status" value="1"/>
</dbReference>
<gene>
    <name evidence="2" type="ORF">O181_044355</name>
</gene>
<name>A0A9Q3HK31_9BASI</name>
<protein>
    <recommendedName>
        <fullName evidence="1">Reverse transcriptase domain-containing protein</fullName>
    </recommendedName>
</protein>
<sequence>MRKEISVGSSNKVTYKEELVTEQLVEEQISPSLSPRVNHELINVFYTYINACASDNEPLGTIRGYEVDIGLDIDRKYPPVLRRSDYPASFIPREALEKHIQELIQRGVLRNEGHNEEVQITTPVIIDCHNDKSRMVGDFRAMNTYKVPNRYPIPRIQTIFPQWSKAKYKTSMDVMKGFHQFFLIPKGKTLSKIITHCGIYEYLGMPFGIKNAPPYYHRMMNTIFPTEYLKDFSLLIYLI</sequence>
<dbReference type="InterPro" id="IPR000477">
    <property type="entry name" value="RT_dom"/>
</dbReference>
<proteinExistence type="predicted"/>
<dbReference type="Gene3D" id="3.30.70.270">
    <property type="match status" value="1"/>
</dbReference>
<dbReference type="AlphaFoldDB" id="A0A9Q3HK31"/>
<feature type="domain" description="Reverse transcriptase" evidence="1">
    <location>
        <begin position="131"/>
        <end position="224"/>
    </location>
</feature>
<accession>A0A9Q3HK31</accession>
<keyword evidence="3" id="KW-1185">Reference proteome</keyword>
<dbReference type="InterPro" id="IPR043502">
    <property type="entry name" value="DNA/RNA_pol_sf"/>
</dbReference>
<dbReference type="PANTHER" id="PTHR24559">
    <property type="entry name" value="TRANSPOSON TY3-I GAG-POL POLYPROTEIN"/>
    <property type="match status" value="1"/>
</dbReference>
<dbReference type="InterPro" id="IPR053134">
    <property type="entry name" value="RNA-dir_DNA_polymerase"/>
</dbReference>
<dbReference type="OrthoDB" id="6776860at2759"/>
<dbReference type="PANTHER" id="PTHR24559:SF444">
    <property type="entry name" value="REVERSE TRANSCRIPTASE DOMAIN-CONTAINING PROTEIN"/>
    <property type="match status" value="1"/>
</dbReference>
<dbReference type="InterPro" id="IPR043128">
    <property type="entry name" value="Rev_trsase/Diguanyl_cyclase"/>
</dbReference>
<evidence type="ECO:0000313" key="3">
    <source>
        <dbReference type="Proteomes" id="UP000765509"/>
    </source>
</evidence>
<evidence type="ECO:0000313" key="2">
    <source>
        <dbReference type="EMBL" id="MBW0504640.1"/>
    </source>
</evidence>
<dbReference type="Proteomes" id="UP000765509">
    <property type="component" value="Unassembled WGS sequence"/>
</dbReference>
<dbReference type="EMBL" id="AVOT02018043">
    <property type="protein sequence ID" value="MBW0504640.1"/>
    <property type="molecule type" value="Genomic_DNA"/>
</dbReference>